<keyword evidence="3" id="KW-0325">Glycoprotein</keyword>
<dbReference type="PANTHER" id="PTHR10342">
    <property type="entry name" value="ARYLSULFATASE"/>
    <property type="match status" value="1"/>
</dbReference>
<name>A0ABD0KGU8_9CAEN</name>
<accession>A0ABD0KGU8</accession>
<evidence type="ECO:0008006" key="7">
    <source>
        <dbReference type="Google" id="ProtNLM"/>
    </source>
</evidence>
<sequence>MIDGVSQWRSIKYDTLSPRTGFVYNIDSLSNHGAIRDGDWKLIKGSPGNWNDWYPVPGVDDQEYQSGSDADDLGPNDYQLFNIKDDPTERNDVKEKYPDVLAKMKARLEELWKGEIPANFPKGDPASNPKNFNGAWSPGWC</sequence>
<keyword evidence="1" id="KW-0479">Metal-binding</keyword>
<evidence type="ECO:0000256" key="2">
    <source>
        <dbReference type="ARBA" id="ARBA00022837"/>
    </source>
</evidence>
<evidence type="ECO:0000256" key="4">
    <source>
        <dbReference type="SAM" id="MobiDB-lite"/>
    </source>
</evidence>
<evidence type="ECO:0000256" key="3">
    <source>
        <dbReference type="ARBA" id="ARBA00023180"/>
    </source>
</evidence>
<feature type="region of interest" description="Disordered" evidence="4">
    <location>
        <begin position="58"/>
        <end position="91"/>
    </location>
</feature>
<dbReference type="Gene3D" id="3.30.1120.10">
    <property type="match status" value="1"/>
</dbReference>
<reference evidence="5 6" key="1">
    <citation type="journal article" date="2023" name="Sci. Data">
        <title>Genome assembly of the Korean intertidal mud-creeper Batillaria attramentaria.</title>
        <authorList>
            <person name="Patra A.K."/>
            <person name="Ho P.T."/>
            <person name="Jun S."/>
            <person name="Lee S.J."/>
            <person name="Kim Y."/>
            <person name="Won Y.J."/>
        </authorList>
    </citation>
    <scope>NUCLEOTIDE SEQUENCE [LARGE SCALE GENOMIC DNA]</scope>
    <source>
        <strain evidence="5">Wonlab-2016</strain>
    </source>
</reference>
<organism evidence="5 6">
    <name type="scientific">Batillaria attramentaria</name>
    <dbReference type="NCBI Taxonomy" id="370345"/>
    <lineage>
        <taxon>Eukaryota</taxon>
        <taxon>Metazoa</taxon>
        <taxon>Spiralia</taxon>
        <taxon>Lophotrochozoa</taxon>
        <taxon>Mollusca</taxon>
        <taxon>Gastropoda</taxon>
        <taxon>Caenogastropoda</taxon>
        <taxon>Sorbeoconcha</taxon>
        <taxon>Cerithioidea</taxon>
        <taxon>Batillariidae</taxon>
        <taxon>Batillaria</taxon>
    </lineage>
</organism>
<comment type="caution">
    <text evidence="5">The sequence shown here is derived from an EMBL/GenBank/DDBJ whole genome shotgun (WGS) entry which is preliminary data.</text>
</comment>
<evidence type="ECO:0000256" key="1">
    <source>
        <dbReference type="ARBA" id="ARBA00022723"/>
    </source>
</evidence>
<protein>
    <recommendedName>
        <fullName evidence="7">Arylsulfatase</fullName>
    </recommendedName>
</protein>
<gene>
    <name evidence="5" type="ORF">BaRGS_00022402</name>
</gene>
<evidence type="ECO:0000313" key="6">
    <source>
        <dbReference type="Proteomes" id="UP001519460"/>
    </source>
</evidence>
<dbReference type="PANTHER" id="PTHR10342:SF273">
    <property type="entry name" value="RE14504P"/>
    <property type="match status" value="1"/>
</dbReference>
<dbReference type="InterPro" id="IPR017850">
    <property type="entry name" value="Alkaline_phosphatase_core_sf"/>
</dbReference>
<dbReference type="SUPFAM" id="SSF53649">
    <property type="entry name" value="Alkaline phosphatase-like"/>
    <property type="match status" value="1"/>
</dbReference>
<keyword evidence="6" id="KW-1185">Reference proteome</keyword>
<keyword evidence="2" id="KW-0106">Calcium</keyword>
<feature type="region of interest" description="Disordered" evidence="4">
    <location>
        <begin position="121"/>
        <end position="141"/>
    </location>
</feature>
<dbReference type="InterPro" id="IPR047115">
    <property type="entry name" value="ARSB"/>
</dbReference>
<dbReference type="GO" id="GO:0046872">
    <property type="term" value="F:metal ion binding"/>
    <property type="evidence" value="ECO:0007669"/>
    <property type="project" value="UniProtKB-KW"/>
</dbReference>
<proteinExistence type="predicted"/>
<dbReference type="AlphaFoldDB" id="A0ABD0KGU8"/>
<evidence type="ECO:0000313" key="5">
    <source>
        <dbReference type="EMBL" id="KAK7486354.1"/>
    </source>
</evidence>
<dbReference type="EMBL" id="JACVVK020000180">
    <property type="protein sequence ID" value="KAK7486354.1"/>
    <property type="molecule type" value="Genomic_DNA"/>
</dbReference>
<dbReference type="Proteomes" id="UP001519460">
    <property type="component" value="Unassembled WGS sequence"/>
</dbReference>